<dbReference type="GO" id="GO:0005524">
    <property type="term" value="F:ATP binding"/>
    <property type="evidence" value="ECO:0007669"/>
    <property type="project" value="UniProtKB-UniRule"/>
</dbReference>
<keyword evidence="5 8" id="KW-0418">Kinase</keyword>
<dbReference type="STRING" id="1678840.ATC1_13458"/>
<evidence type="ECO:0000259" key="11">
    <source>
        <dbReference type="Pfam" id="PF00370"/>
    </source>
</evidence>
<dbReference type="OrthoDB" id="9805576at2"/>
<dbReference type="PANTHER" id="PTHR43095:SF5">
    <property type="entry name" value="XYLULOSE KINASE"/>
    <property type="match status" value="1"/>
</dbReference>
<dbReference type="SUPFAM" id="SSF53067">
    <property type="entry name" value="Actin-like ATPase domain"/>
    <property type="match status" value="2"/>
</dbReference>
<evidence type="ECO:0000256" key="1">
    <source>
        <dbReference type="ARBA" id="ARBA00009156"/>
    </source>
</evidence>
<dbReference type="Proteomes" id="UP000053370">
    <property type="component" value="Unassembled WGS sequence"/>
</dbReference>
<dbReference type="InterPro" id="IPR050406">
    <property type="entry name" value="FGGY_Carb_Kinase"/>
</dbReference>
<comment type="function">
    <text evidence="8">Catalyzes the phosphorylation of D-xylulose to D-xylulose 5-phosphate.</text>
</comment>
<dbReference type="GO" id="GO:0005998">
    <property type="term" value="P:xylulose catabolic process"/>
    <property type="evidence" value="ECO:0007669"/>
    <property type="project" value="UniProtKB-UniRule"/>
</dbReference>
<dbReference type="InterPro" id="IPR006000">
    <property type="entry name" value="Xylulokinase"/>
</dbReference>
<protein>
    <recommendedName>
        <fullName evidence="8 10">Xylulose kinase</fullName>
        <shortName evidence="8 10">Xylulokinase</shortName>
        <ecNumber evidence="8 10">2.7.1.17</ecNumber>
    </recommendedName>
</protein>
<dbReference type="HAMAP" id="MF_02220">
    <property type="entry name" value="XylB"/>
    <property type="match status" value="1"/>
</dbReference>
<feature type="site" description="Important for activity" evidence="8">
    <location>
        <position position="8"/>
    </location>
</feature>
<proteinExistence type="inferred from homology"/>
<dbReference type="InterPro" id="IPR018484">
    <property type="entry name" value="FGGY_N"/>
</dbReference>
<comment type="catalytic activity">
    <reaction evidence="8 10">
        <text>D-xylulose + ATP = D-xylulose 5-phosphate + ADP + H(+)</text>
        <dbReference type="Rhea" id="RHEA:10964"/>
        <dbReference type="ChEBI" id="CHEBI:15378"/>
        <dbReference type="ChEBI" id="CHEBI:17140"/>
        <dbReference type="ChEBI" id="CHEBI:30616"/>
        <dbReference type="ChEBI" id="CHEBI:57737"/>
        <dbReference type="ChEBI" id="CHEBI:456216"/>
        <dbReference type="EC" id="2.7.1.17"/>
    </reaction>
</comment>
<keyword evidence="3 8" id="KW-0808">Transferase</keyword>
<dbReference type="PATRIC" id="fig|1678840.3.peg.1749"/>
<gene>
    <name evidence="8 10" type="primary">xylB</name>
    <name evidence="13" type="ORF">ATC1_13458</name>
</gene>
<dbReference type="CDD" id="cd07808">
    <property type="entry name" value="ASKHA_NBD_FGGY_EcXK-like"/>
    <property type="match status" value="1"/>
</dbReference>
<dbReference type="EMBL" id="DF968181">
    <property type="protein sequence ID" value="GAP40482.1"/>
    <property type="molecule type" value="Genomic_DNA"/>
</dbReference>
<dbReference type="NCBIfam" id="TIGR01312">
    <property type="entry name" value="XylB"/>
    <property type="match status" value="1"/>
</dbReference>
<dbReference type="EC" id="2.7.1.17" evidence="8 10"/>
<dbReference type="InterPro" id="IPR043129">
    <property type="entry name" value="ATPase_NBD"/>
</dbReference>
<dbReference type="PROSITE" id="PS00445">
    <property type="entry name" value="FGGY_KINASES_2"/>
    <property type="match status" value="1"/>
</dbReference>
<dbReference type="GO" id="GO:0042732">
    <property type="term" value="P:D-xylose metabolic process"/>
    <property type="evidence" value="ECO:0007669"/>
    <property type="project" value="UniProtKB-KW"/>
</dbReference>
<keyword evidence="7 8" id="KW-0119">Carbohydrate metabolism</keyword>
<evidence type="ECO:0000256" key="9">
    <source>
        <dbReference type="RuleBase" id="RU003733"/>
    </source>
</evidence>
<feature type="active site" description="Proton acceptor" evidence="8">
    <location>
        <position position="240"/>
    </location>
</feature>
<evidence type="ECO:0000256" key="7">
    <source>
        <dbReference type="ARBA" id="ARBA00023277"/>
    </source>
</evidence>
<feature type="domain" description="Carbohydrate kinase FGGY N-terminal" evidence="11">
    <location>
        <begin position="3"/>
        <end position="247"/>
    </location>
</feature>
<name>A0A0S7BRL9_9CHLR</name>
<dbReference type="InterPro" id="IPR018485">
    <property type="entry name" value="FGGY_C"/>
</dbReference>
<evidence type="ECO:0000256" key="2">
    <source>
        <dbReference type="ARBA" id="ARBA00022629"/>
    </source>
</evidence>
<dbReference type="InterPro" id="IPR018483">
    <property type="entry name" value="Carb_kinase_FGGY_CS"/>
</dbReference>
<comment type="similarity">
    <text evidence="1 8 9">Belongs to the FGGY kinase family.</text>
</comment>
<evidence type="ECO:0000256" key="5">
    <source>
        <dbReference type="ARBA" id="ARBA00022777"/>
    </source>
</evidence>
<dbReference type="InterPro" id="IPR000577">
    <property type="entry name" value="Carb_kinase_FGGY"/>
</dbReference>
<feature type="domain" description="Carbohydrate kinase FGGY C-terminal" evidence="12">
    <location>
        <begin position="258"/>
        <end position="441"/>
    </location>
</feature>
<keyword evidence="2 8" id="KW-0859">Xylose metabolism</keyword>
<evidence type="ECO:0000256" key="3">
    <source>
        <dbReference type="ARBA" id="ARBA00022679"/>
    </source>
</evidence>
<feature type="binding site" evidence="8">
    <location>
        <begin position="81"/>
        <end position="82"/>
    </location>
    <ligand>
        <name>substrate</name>
    </ligand>
</feature>
<evidence type="ECO:0000259" key="12">
    <source>
        <dbReference type="Pfam" id="PF02782"/>
    </source>
</evidence>
<evidence type="ECO:0000256" key="8">
    <source>
        <dbReference type="HAMAP-Rule" id="MF_02220"/>
    </source>
</evidence>
<keyword evidence="6 8" id="KW-0067">ATP-binding</keyword>
<evidence type="ECO:0000256" key="4">
    <source>
        <dbReference type="ARBA" id="ARBA00022741"/>
    </source>
</evidence>
<dbReference type="Gene3D" id="3.30.420.40">
    <property type="match status" value="2"/>
</dbReference>
<keyword evidence="14" id="KW-1185">Reference proteome</keyword>
<evidence type="ECO:0000313" key="14">
    <source>
        <dbReference type="Proteomes" id="UP000053370"/>
    </source>
</evidence>
<dbReference type="AlphaFoldDB" id="A0A0S7BRL9"/>
<reference evidence="13" key="1">
    <citation type="journal article" date="2015" name="Genome Announc.">
        <title>Draft Genome Sequence of Anaerolineae Strain TC1, a Novel Isolate from a Methanogenic Wastewater Treatment System.</title>
        <authorList>
            <person name="Matsuura N."/>
            <person name="Tourlousse D.M."/>
            <person name="Sun L."/>
            <person name="Toyonaga M."/>
            <person name="Kuroda K."/>
            <person name="Ohashi A."/>
            <person name="Cruz R."/>
            <person name="Yamaguchi T."/>
            <person name="Sekiguchi Y."/>
        </authorList>
    </citation>
    <scope>NUCLEOTIDE SEQUENCE [LARGE SCALE GENOMIC DNA]</scope>
    <source>
        <strain evidence="13">TC1</strain>
    </source>
</reference>
<evidence type="ECO:0000313" key="13">
    <source>
        <dbReference type="EMBL" id="GAP40482.1"/>
    </source>
</evidence>
<dbReference type="Pfam" id="PF02782">
    <property type="entry name" value="FGGY_C"/>
    <property type="match status" value="1"/>
</dbReference>
<dbReference type="PIRSF" id="PIRSF000538">
    <property type="entry name" value="GlpK"/>
    <property type="match status" value="1"/>
</dbReference>
<evidence type="ECO:0000256" key="6">
    <source>
        <dbReference type="ARBA" id="ARBA00022840"/>
    </source>
</evidence>
<dbReference type="GO" id="GO:0004856">
    <property type="term" value="F:D-xylulokinase activity"/>
    <property type="evidence" value="ECO:0007669"/>
    <property type="project" value="UniProtKB-UniRule"/>
</dbReference>
<accession>A0A0S7BRL9</accession>
<dbReference type="RefSeq" id="WP_062279805.1">
    <property type="nucleotide sequence ID" value="NZ_DF968181.1"/>
</dbReference>
<dbReference type="PANTHER" id="PTHR43095">
    <property type="entry name" value="SUGAR KINASE"/>
    <property type="match status" value="1"/>
</dbReference>
<keyword evidence="4 8" id="KW-0547">Nucleotide-binding</keyword>
<evidence type="ECO:0000256" key="10">
    <source>
        <dbReference type="RuleBase" id="RU364073"/>
    </source>
</evidence>
<sequence length="505" mass="55990">MKYLMGIDLGTSSLKTILMDENGSVITVANRSYQFDSPHPGYAEQHPDVWWDACVKTIQEILRTSRIQPAEIAGISFSGQMHGAVMLDKNYQVIRPAILHCDARSDQQIEYIRSVFGLEKIRELVMNPVYTGFLLPSLLWVRDNEPELYEKIRYVFLPKDYLKFKMTGEVSSDFSDASATLAFDIKNNCWSKEILSSLQIPMDLFPFCYETTANKGKICREASEITGLSSNTIVAAGGGDQVMQGIGNGMVNVNDATVNIGSSGQVCFQIDQPVLNPALNTNMFCGYKNDRWILFGATMSAGLSLKWWNQLSRGIGYDELNDQVARIQPGSGGVIFLPYLNGERTPHVNPNLSGAFFGVNINTTNMHMNRAVMEGVAYSLMQCIEICGNLGYKAKTLVASGGGARSKPWLQLQADIYNIPLKIAKSEEQAGSGAAIAAGVGAGVFADIEEGCRKAVQFQDELVLPIEKNHKKYCEYYQLYKDIYTSCRDVLQQVTLLGRNEEELK</sequence>
<dbReference type="Pfam" id="PF00370">
    <property type="entry name" value="FGGY_N"/>
    <property type="match status" value="1"/>
</dbReference>
<organism evidence="13">
    <name type="scientific">Flexilinea flocculi</name>
    <dbReference type="NCBI Taxonomy" id="1678840"/>
    <lineage>
        <taxon>Bacteria</taxon>
        <taxon>Bacillati</taxon>
        <taxon>Chloroflexota</taxon>
        <taxon>Anaerolineae</taxon>
        <taxon>Anaerolineales</taxon>
        <taxon>Anaerolineaceae</taxon>
        <taxon>Flexilinea</taxon>
    </lineage>
</organism>